<keyword evidence="3" id="KW-1185">Reference proteome</keyword>
<organism evidence="2 3">
    <name type="scientific">Oryza meyeriana var. granulata</name>
    <dbReference type="NCBI Taxonomy" id="110450"/>
    <lineage>
        <taxon>Eukaryota</taxon>
        <taxon>Viridiplantae</taxon>
        <taxon>Streptophyta</taxon>
        <taxon>Embryophyta</taxon>
        <taxon>Tracheophyta</taxon>
        <taxon>Spermatophyta</taxon>
        <taxon>Magnoliopsida</taxon>
        <taxon>Liliopsida</taxon>
        <taxon>Poales</taxon>
        <taxon>Poaceae</taxon>
        <taxon>BOP clade</taxon>
        <taxon>Oryzoideae</taxon>
        <taxon>Oryzeae</taxon>
        <taxon>Oryzinae</taxon>
        <taxon>Oryza</taxon>
        <taxon>Oryza meyeriana</taxon>
    </lineage>
</organism>
<sequence>MATKAAVKRSTSGTYSTAPTPVEATSGHQRWSLSRFIEQSCNPIHNSHDPGSKKKKKTKTRSLKIRSFIIALDAVPPKTPALPLDAGEAPGLPRIPVPAVLAPPAPPRAAAALLTGVVCSHPWRHLVHTEQLQLSSPALPAPPQASLGSVKLMASPGATCYSPCPAYTPVKPLASPRIPVLAAPAQPSPVPPAPPTASPSATSSSPPETPTLPLDAGEAPGLPWIPVPAALVPPAPSTASHLLLPTPPQLSSPGPATPSHAAATLLTGAACSPTRGGLTHTALQQLSSPALPAPPSASLCAAKLLASPGAACSSPRHAYMPAKLLASPGSRCRPRRRRLLCRQPSPAPHAPPHAAAALLTRTACSPPWRCLLRRSSPPWCRLLRRVPPSASPAPPQLSFGLRFRQFEVRGARTRS</sequence>
<feature type="region of interest" description="Disordered" evidence="1">
    <location>
        <begin position="1"/>
        <end position="29"/>
    </location>
</feature>
<evidence type="ECO:0000313" key="2">
    <source>
        <dbReference type="EMBL" id="KAF0906169.1"/>
    </source>
</evidence>
<reference evidence="2 3" key="1">
    <citation type="submission" date="2019-11" db="EMBL/GenBank/DDBJ databases">
        <title>Whole genome sequence of Oryza granulata.</title>
        <authorList>
            <person name="Li W."/>
        </authorList>
    </citation>
    <scope>NUCLEOTIDE SEQUENCE [LARGE SCALE GENOMIC DNA]</scope>
    <source>
        <strain evidence="3">cv. Menghai</strain>
        <tissue evidence="2">Leaf</tissue>
    </source>
</reference>
<dbReference type="AlphaFoldDB" id="A0A6G1D187"/>
<proteinExistence type="predicted"/>
<feature type="region of interest" description="Disordered" evidence="1">
    <location>
        <begin position="184"/>
        <end position="219"/>
    </location>
</feature>
<feature type="compositionally biased region" description="Polar residues" evidence="1">
    <location>
        <begin position="9"/>
        <end position="19"/>
    </location>
</feature>
<accession>A0A6G1D187</accession>
<name>A0A6G1D187_9ORYZ</name>
<comment type="caution">
    <text evidence="2">The sequence shown here is derived from an EMBL/GenBank/DDBJ whole genome shotgun (WGS) entry which is preliminary data.</text>
</comment>
<protein>
    <submittedName>
        <fullName evidence="2">Uncharacterized protein</fullName>
    </submittedName>
</protein>
<gene>
    <name evidence="2" type="ORF">E2562_009193</name>
</gene>
<evidence type="ECO:0000256" key="1">
    <source>
        <dbReference type="SAM" id="MobiDB-lite"/>
    </source>
</evidence>
<dbReference type="Proteomes" id="UP000479710">
    <property type="component" value="Unassembled WGS sequence"/>
</dbReference>
<dbReference type="EMBL" id="SPHZ02000007">
    <property type="protein sequence ID" value="KAF0906169.1"/>
    <property type="molecule type" value="Genomic_DNA"/>
</dbReference>
<evidence type="ECO:0000313" key="3">
    <source>
        <dbReference type="Proteomes" id="UP000479710"/>
    </source>
</evidence>
<feature type="region of interest" description="Disordered" evidence="1">
    <location>
        <begin position="240"/>
        <end position="259"/>
    </location>
</feature>
<feature type="compositionally biased region" description="Pro residues" evidence="1">
    <location>
        <begin position="186"/>
        <end position="197"/>
    </location>
</feature>